<comment type="caution">
    <text evidence="4">The sequence shown here is derived from an EMBL/GenBank/DDBJ whole genome shotgun (WGS) entry which is preliminary data.</text>
</comment>
<dbReference type="PANTHER" id="PTHR12411">
    <property type="entry name" value="CYSTEINE PROTEASE FAMILY C1-RELATED"/>
    <property type="match status" value="1"/>
</dbReference>
<dbReference type="InterPro" id="IPR013128">
    <property type="entry name" value="Peptidase_C1A"/>
</dbReference>
<feature type="domain" description="Cathepsin propeptide inhibitor" evidence="3">
    <location>
        <begin position="40"/>
        <end position="95"/>
    </location>
</feature>
<keyword evidence="5" id="KW-1185">Reference proteome</keyword>
<sequence>MEKGKLLIVALTLALLLGLAQSFEFDEKDLESEESLWDLYERWRSHHTHSRDPKEKHKRFNVFKMNVKFIHEFNKKDKPYKLRLNKFGDMTSHEFKSSYAGSKVKHYRMLHGDRHKTGFIYDQVENVPPSVDWRKKGAVTGVKDQGQCGESFV</sequence>
<keyword evidence="2" id="KW-0732">Signal</keyword>
<dbReference type="AlphaFoldDB" id="A0A835HRN4"/>
<dbReference type="OrthoDB" id="1860964at2759"/>
<dbReference type="InterPro" id="IPR013201">
    <property type="entry name" value="Prot_inhib_I29"/>
</dbReference>
<dbReference type="Proteomes" id="UP000631114">
    <property type="component" value="Unassembled WGS sequence"/>
</dbReference>
<dbReference type="EMBL" id="JADFTS010000006">
    <property type="protein sequence ID" value="KAF9602988.1"/>
    <property type="molecule type" value="Genomic_DNA"/>
</dbReference>
<comment type="similarity">
    <text evidence="1">Belongs to the peptidase C1 family.</text>
</comment>
<organism evidence="4 5">
    <name type="scientific">Coptis chinensis</name>
    <dbReference type="NCBI Taxonomy" id="261450"/>
    <lineage>
        <taxon>Eukaryota</taxon>
        <taxon>Viridiplantae</taxon>
        <taxon>Streptophyta</taxon>
        <taxon>Embryophyta</taxon>
        <taxon>Tracheophyta</taxon>
        <taxon>Spermatophyta</taxon>
        <taxon>Magnoliopsida</taxon>
        <taxon>Ranunculales</taxon>
        <taxon>Ranunculaceae</taxon>
        <taxon>Coptidoideae</taxon>
        <taxon>Coptis</taxon>
    </lineage>
</organism>
<dbReference type="SMART" id="SM00848">
    <property type="entry name" value="Inhibitor_I29"/>
    <property type="match status" value="1"/>
</dbReference>
<dbReference type="SUPFAM" id="SSF54001">
    <property type="entry name" value="Cysteine proteinases"/>
    <property type="match status" value="1"/>
</dbReference>
<dbReference type="Pfam" id="PF08246">
    <property type="entry name" value="Inhibitor_I29"/>
    <property type="match status" value="1"/>
</dbReference>
<evidence type="ECO:0000259" key="3">
    <source>
        <dbReference type="SMART" id="SM00848"/>
    </source>
</evidence>
<proteinExistence type="inferred from homology"/>
<accession>A0A835HRN4</accession>
<feature type="signal peptide" evidence="2">
    <location>
        <begin position="1"/>
        <end position="22"/>
    </location>
</feature>
<dbReference type="Gene3D" id="3.90.70.10">
    <property type="entry name" value="Cysteine proteinases"/>
    <property type="match status" value="1"/>
</dbReference>
<reference evidence="4 5" key="1">
    <citation type="submission" date="2020-10" db="EMBL/GenBank/DDBJ databases">
        <title>The Coptis chinensis genome and diversification of protoberbering-type alkaloids.</title>
        <authorList>
            <person name="Wang B."/>
            <person name="Shu S."/>
            <person name="Song C."/>
            <person name="Liu Y."/>
        </authorList>
    </citation>
    <scope>NUCLEOTIDE SEQUENCE [LARGE SCALE GENOMIC DNA]</scope>
    <source>
        <strain evidence="4">HL-2020</strain>
        <tissue evidence="4">Leaf</tissue>
    </source>
</reference>
<protein>
    <recommendedName>
        <fullName evidence="3">Cathepsin propeptide inhibitor domain-containing protein</fullName>
    </recommendedName>
</protein>
<dbReference type="InterPro" id="IPR000668">
    <property type="entry name" value="Peptidase_C1A_C"/>
</dbReference>
<dbReference type="InterPro" id="IPR038765">
    <property type="entry name" value="Papain-like_cys_pep_sf"/>
</dbReference>
<evidence type="ECO:0000256" key="1">
    <source>
        <dbReference type="ARBA" id="ARBA00008455"/>
    </source>
</evidence>
<evidence type="ECO:0000313" key="4">
    <source>
        <dbReference type="EMBL" id="KAF9602988.1"/>
    </source>
</evidence>
<feature type="chain" id="PRO_5033048508" description="Cathepsin propeptide inhibitor domain-containing protein" evidence="2">
    <location>
        <begin position="23"/>
        <end position="153"/>
    </location>
</feature>
<gene>
    <name evidence="4" type="ORF">IFM89_033286</name>
</gene>
<name>A0A835HRN4_9MAGN</name>
<dbReference type="Pfam" id="PF00112">
    <property type="entry name" value="Peptidase_C1"/>
    <property type="match status" value="1"/>
</dbReference>
<evidence type="ECO:0000313" key="5">
    <source>
        <dbReference type="Proteomes" id="UP000631114"/>
    </source>
</evidence>
<dbReference type="GO" id="GO:0006508">
    <property type="term" value="P:proteolysis"/>
    <property type="evidence" value="ECO:0007669"/>
    <property type="project" value="InterPro"/>
</dbReference>
<dbReference type="GO" id="GO:0008234">
    <property type="term" value="F:cysteine-type peptidase activity"/>
    <property type="evidence" value="ECO:0007669"/>
    <property type="project" value="InterPro"/>
</dbReference>
<evidence type="ECO:0000256" key="2">
    <source>
        <dbReference type="SAM" id="SignalP"/>
    </source>
</evidence>